<reference evidence="1" key="1">
    <citation type="submission" date="2018-02" db="EMBL/GenBank/DDBJ databases">
        <title>Rhizophora mucronata_Transcriptome.</title>
        <authorList>
            <person name="Meera S.P."/>
            <person name="Sreeshan A."/>
            <person name="Augustine A."/>
        </authorList>
    </citation>
    <scope>NUCLEOTIDE SEQUENCE</scope>
    <source>
        <tissue evidence="1">Leaf</tissue>
    </source>
</reference>
<dbReference type="EMBL" id="GGEC01075144">
    <property type="protein sequence ID" value="MBX55628.1"/>
    <property type="molecule type" value="Transcribed_RNA"/>
</dbReference>
<name>A0A2P2PLL2_RHIMU</name>
<proteinExistence type="predicted"/>
<accession>A0A2P2PLL2</accession>
<dbReference type="AlphaFoldDB" id="A0A2P2PLL2"/>
<protein>
    <submittedName>
        <fullName evidence="1">Uncharacterized protein</fullName>
    </submittedName>
</protein>
<evidence type="ECO:0000313" key="1">
    <source>
        <dbReference type="EMBL" id="MBX55628.1"/>
    </source>
</evidence>
<organism evidence="1">
    <name type="scientific">Rhizophora mucronata</name>
    <name type="common">Asiatic mangrove</name>
    <dbReference type="NCBI Taxonomy" id="61149"/>
    <lineage>
        <taxon>Eukaryota</taxon>
        <taxon>Viridiplantae</taxon>
        <taxon>Streptophyta</taxon>
        <taxon>Embryophyta</taxon>
        <taxon>Tracheophyta</taxon>
        <taxon>Spermatophyta</taxon>
        <taxon>Magnoliopsida</taxon>
        <taxon>eudicotyledons</taxon>
        <taxon>Gunneridae</taxon>
        <taxon>Pentapetalae</taxon>
        <taxon>rosids</taxon>
        <taxon>fabids</taxon>
        <taxon>Malpighiales</taxon>
        <taxon>Rhizophoraceae</taxon>
        <taxon>Rhizophora</taxon>
    </lineage>
</organism>
<sequence>MFYAVDISRISFKLFSPPSFLFYGLQYLGSDKMP</sequence>